<gene>
    <name evidence="2" type="ORF">D8I35_18050</name>
</gene>
<dbReference type="GO" id="GO:0005856">
    <property type="term" value="C:cytoskeleton"/>
    <property type="evidence" value="ECO:0007669"/>
    <property type="project" value="TreeGrafter"/>
</dbReference>
<comment type="caution">
    <text evidence="2">The sequence shown here is derived from an EMBL/GenBank/DDBJ whole genome shotgun (WGS) entry which is preliminary data.</text>
</comment>
<organism evidence="2 3">
    <name type="scientific">Corticibacter populi</name>
    <dbReference type="NCBI Taxonomy" id="1550736"/>
    <lineage>
        <taxon>Bacteria</taxon>
        <taxon>Pseudomonadati</taxon>
        <taxon>Pseudomonadota</taxon>
        <taxon>Betaproteobacteria</taxon>
        <taxon>Burkholderiales</taxon>
        <taxon>Comamonadaceae</taxon>
        <taxon>Corticibacter</taxon>
    </lineage>
</organism>
<protein>
    <submittedName>
        <fullName evidence="2">Chromosome partitioning protein ParA</fullName>
    </submittedName>
</protein>
<dbReference type="PANTHER" id="PTHR47357">
    <property type="entry name" value="COP1-INTERACTIVE PROTEIN 1"/>
    <property type="match status" value="1"/>
</dbReference>
<dbReference type="GO" id="GO:0005200">
    <property type="term" value="F:structural constituent of cytoskeleton"/>
    <property type="evidence" value="ECO:0007669"/>
    <property type="project" value="TreeGrafter"/>
</dbReference>
<evidence type="ECO:0000256" key="1">
    <source>
        <dbReference type="SAM" id="Coils"/>
    </source>
</evidence>
<dbReference type="RefSeq" id="WP_122231874.1">
    <property type="nucleotide sequence ID" value="NZ_RDQO01000008.1"/>
</dbReference>
<feature type="coiled-coil region" evidence="1">
    <location>
        <begin position="311"/>
        <end position="616"/>
    </location>
</feature>
<proteinExistence type="predicted"/>
<sequence length="757" mass="86272">MNKIIIVGHPQSGYEEVERLLVECGMAPALPSRREKLTPDQISRTLVKAHGATPIENLQSPQQLQQITVAPVWQGMALDLMLANVEQPLWGWADTQAAYLLDYWKSQDPQIVFVLVYDEPRTVYTRLSLEQASAPEAELQRRIDAWVSYNAALLHFHLRNPERSLLVHARQVQTSAQSYLQQISARIDAPLHVPPTLLPELHNSSQEDESQDGDAVVQDNHLAVRDNRAHVAGAPAEPPRLAELQANALADLLASQLVDANPEALQLYDELQAAATLPHGVAQSSGLPPALSGSGSLRDRYQAWLALVAQQAALQEQMQRAQTQAEQLKALSQQFSHADTQARERQRLLDDLHRTHRQAEALAQERQHLLEQQTIALQEQTADRERLCAELAGQLRTERQQLQHKEQERQLLLTQLHQVQEELEQHYLQARQQDTTLQSLRQNLQQVEQQAKQQAAEHSRQVEQLRAARQESQLLLAQLHQVQEELERHYLENQRHALQLEELQKNQEQHLRQIGQLKKERDEHTKTANERKTRLEQLTQAKAAYEKQTQEHNRQAETLKAERQAAREQVKQLQAQLNAAQARLASAPTADLQQENALLLSQLHQVQEELERLYLENRKLQTPATNASISPQPQQPIIRTGAANRVKRELPYRLGSLMIARSHNLGGLLGMPFALRAETKRYREEQQATAGQPPLPPISEYRDAREAEKVKQHLSYRLGRALLQSSEKPLGWLGLPWALRREVKDFRQQRNSRQVAG</sequence>
<dbReference type="OrthoDB" id="8914008at2"/>
<accession>A0A3M6QHN7</accession>
<dbReference type="Proteomes" id="UP000278006">
    <property type="component" value="Unassembled WGS sequence"/>
</dbReference>
<evidence type="ECO:0000313" key="3">
    <source>
        <dbReference type="Proteomes" id="UP000278006"/>
    </source>
</evidence>
<dbReference type="AlphaFoldDB" id="A0A3M6QHN7"/>
<keyword evidence="3" id="KW-1185">Reference proteome</keyword>
<evidence type="ECO:0000313" key="2">
    <source>
        <dbReference type="EMBL" id="RMX02558.1"/>
    </source>
</evidence>
<reference evidence="2 3" key="1">
    <citation type="submission" date="2018-10" db="EMBL/GenBank/DDBJ databases">
        <title>Draft genome of Cortibacter populi DSM10536.</title>
        <authorList>
            <person name="Bernier A.-M."/>
            <person name="Bernard K."/>
        </authorList>
    </citation>
    <scope>NUCLEOTIDE SEQUENCE [LARGE SCALE GENOMIC DNA]</scope>
    <source>
        <strain evidence="2 3">DSM 105136</strain>
    </source>
</reference>
<keyword evidence="1" id="KW-0175">Coiled coil</keyword>
<dbReference type="EMBL" id="RDQO01000008">
    <property type="protein sequence ID" value="RMX02558.1"/>
    <property type="molecule type" value="Genomic_DNA"/>
</dbReference>
<name>A0A3M6QHN7_9BURK</name>
<dbReference type="PANTHER" id="PTHR47357:SF1">
    <property type="entry name" value="SPINDLE POLE BODY COMPONENT 110"/>
    <property type="match status" value="1"/>
</dbReference>